<feature type="transmembrane region" description="Helical" evidence="2">
    <location>
        <begin position="30"/>
        <end position="55"/>
    </location>
</feature>
<keyword evidence="5" id="KW-1185">Reference proteome</keyword>
<dbReference type="Gene3D" id="2.160.20.120">
    <property type="match status" value="1"/>
</dbReference>
<dbReference type="AlphaFoldDB" id="A0AA40SLC2"/>
<comment type="caution">
    <text evidence="4">The sequence shown here is derived from an EMBL/GenBank/DDBJ whole genome shotgun (WGS) entry which is preliminary data.</text>
</comment>
<dbReference type="Pfam" id="PF13349">
    <property type="entry name" value="DUF4097"/>
    <property type="match status" value="1"/>
</dbReference>
<dbReference type="InterPro" id="IPR025164">
    <property type="entry name" value="Toastrack_DUF4097"/>
</dbReference>
<protein>
    <recommendedName>
        <fullName evidence="3">DUF4097 domain-containing protein</fullName>
    </recommendedName>
</protein>
<dbReference type="RefSeq" id="WP_183497811.1">
    <property type="nucleotide sequence ID" value="NZ_BAABCO010000003.1"/>
</dbReference>
<keyword evidence="2" id="KW-0812">Transmembrane</keyword>
<gene>
    <name evidence="4" type="ORF">BKA10_000019</name>
</gene>
<organism evidence="4 5">
    <name type="scientific">Microbacterium invictum</name>
    <dbReference type="NCBI Taxonomy" id="515415"/>
    <lineage>
        <taxon>Bacteria</taxon>
        <taxon>Bacillati</taxon>
        <taxon>Actinomycetota</taxon>
        <taxon>Actinomycetes</taxon>
        <taxon>Micrococcales</taxon>
        <taxon>Microbacteriaceae</taxon>
        <taxon>Microbacterium</taxon>
    </lineage>
</organism>
<keyword evidence="2" id="KW-1133">Transmembrane helix</keyword>
<proteinExistence type="predicted"/>
<sequence length="284" mass="29487">MSTTITPPPPVPPTGGYAPQPPQPRSTSRVIAILAICLGAVLILGAITTAAFSAIRAAAVSTGTLTADATGITELDIDVDAAGFRLAYGGDEASLEVTGGSGSSAWRLDRDGDTLRVHSTRPWWGGWNWWGDDERVVLTLPDRYEDTPLDASFDLGAGSITADGTYRELELDLGAGAMDITGVAEHVDAEISAGRASLDLDEVDTATLSISAGSMDGELRGPVTALDLDVSAGRMVLTIPDQTYNLDQDVSAGDLTHDLDTSSSSRNTITASVSAGSIDLRPAR</sequence>
<dbReference type="Proteomes" id="UP000549113">
    <property type="component" value="Unassembled WGS sequence"/>
</dbReference>
<evidence type="ECO:0000313" key="4">
    <source>
        <dbReference type="EMBL" id="MBB4138225.1"/>
    </source>
</evidence>
<reference evidence="4 5" key="1">
    <citation type="submission" date="2020-08" db="EMBL/GenBank/DDBJ databases">
        <title>Sequencing the genomes of 1000 actinobacteria strains.</title>
        <authorList>
            <person name="Klenk H.-P."/>
        </authorList>
    </citation>
    <scope>NUCLEOTIDE SEQUENCE [LARGE SCALE GENOMIC DNA]</scope>
    <source>
        <strain evidence="4 5">DSM 19600</strain>
    </source>
</reference>
<accession>A0AA40SLC2</accession>
<name>A0AA40SLC2_9MICO</name>
<evidence type="ECO:0000256" key="1">
    <source>
        <dbReference type="SAM" id="MobiDB-lite"/>
    </source>
</evidence>
<evidence type="ECO:0000256" key="2">
    <source>
        <dbReference type="SAM" id="Phobius"/>
    </source>
</evidence>
<evidence type="ECO:0000259" key="3">
    <source>
        <dbReference type="Pfam" id="PF13349"/>
    </source>
</evidence>
<feature type="region of interest" description="Disordered" evidence="1">
    <location>
        <begin position="1"/>
        <end position="23"/>
    </location>
</feature>
<feature type="domain" description="DUF4097" evidence="3">
    <location>
        <begin position="72"/>
        <end position="279"/>
    </location>
</feature>
<keyword evidence="2" id="KW-0472">Membrane</keyword>
<evidence type="ECO:0000313" key="5">
    <source>
        <dbReference type="Proteomes" id="UP000549113"/>
    </source>
</evidence>
<dbReference type="EMBL" id="JACIFH010000001">
    <property type="protein sequence ID" value="MBB4138225.1"/>
    <property type="molecule type" value="Genomic_DNA"/>
</dbReference>